<dbReference type="GO" id="GO:0046872">
    <property type="term" value="F:metal ion binding"/>
    <property type="evidence" value="ECO:0007669"/>
    <property type="project" value="UniProtKB-UniRule"/>
</dbReference>
<dbReference type="CDD" id="cd09725">
    <property type="entry name" value="Cas2_I_II_III"/>
    <property type="match status" value="1"/>
</dbReference>
<dbReference type="PANTHER" id="PTHR34405">
    <property type="entry name" value="CRISPR-ASSOCIATED ENDORIBONUCLEASE CAS2"/>
    <property type="match status" value="1"/>
</dbReference>
<dbReference type="EMBL" id="AP011112">
    <property type="protein sequence ID" value="BAI69698.1"/>
    <property type="molecule type" value="Genomic_DNA"/>
</dbReference>
<dbReference type="Gene3D" id="3.30.70.240">
    <property type="match status" value="1"/>
</dbReference>
<dbReference type="InterPro" id="IPR019199">
    <property type="entry name" value="Virulence_VapD/CRISPR_Cas2"/>
</dbReference>
<keyword evidence="5 9" id="KW-0255">Endonuclease</keyword>
<evidence type="ECO:0000256" key="1">
    <source>
        <dbReference type="ARBA" id="ARBA00001946"/>
    </source>
</evidence>
<reference evidence="10 11" key="1">
    <citation type="journal article" date="2010" name="J. Bacteriol.">
        <title>Complete genome sequence of the thermophilic, obligately chemolithoautotrophic hydrogen-oxidizing bacterium Hydrogenobacter thermophilus TK-6.</title>
        <authorList>
            <person name="Arai H."/>
            <person name="Kanbe H."/>
            <person name="Ishii M."/>
            <person name="Igarashi Y."/>
        </authorList>
    </citation>
    <scope>NUCLEOTIDE SEQUENCE [LARGE SCALE GENOMIC DNA]</scope>
    <source>
        <strain evidence="11">DSM 6534 / IAM 12695 / TK-6 [Tokyo]</strain>
    </source>
</reference>
<evidence type="ECO:0000313" key="10">
    <source>
        <dbReference type="EMBL" id="BAI69698.1"/>
    </source>
</evidence>
<keyword evidence="8 9" id="KW-0051">Antiviral defense</keyword>
<feature type="binding site" evidence="9">
    <location>
        <position position="8"/>
    </location>
    <ligand>
        <name>Mg(2+)</name>
        <dbReference type="ChEBI" id="CHEBI:18420"/>
        <note>catalytic</note>
    </ligand>
</feature>
<dbReference type="Pfam" id="PF09827">
    <property type="entry name" value="CRISPR_Cas2"/>
    <property type="match status" value="1"/>
</dbReference>
<name>D3DIP6_HYDTT</name>
<dbReference type="PATRIC" id="fig|608538.5.peg.1263"/>
<evidence type="ECO:0000256" key="5">
    <source>
        <dbReference type="ARBA" id="ARBA00022759"/>
    </source>
</evidence>
<evidence type="ECO:0000256" key="8">
    <source>
        <dbReference type="ARBA" id="ARBA00023118"/>
    </source>
</evidence>
<comment type="function">
    <text evidence="9">CRISPR (clustered regularly interspaced short palindromic repeat), is an adaptive immune system that provides protection against mobile genetic elements (viruses, transposable elements and conjugative plasmids). CRISPR clusters contain sequences complementary to antecedent mobile elements and target invading nucleic acids. CRISPR clusters are transcribed and processed into CRISPR RNA (crRNA). Functions as a ssRNA-specific endoribonuclease. Involved in the integration of spacer DNA into the CRISPR cassette.</text>
</comment>
<dbReference type="PANTHER" id="PTHR34405:SF1">
    <property type="entry name" value="CRISPR-ASSOCIATED ENDORIBONUCLEASE CAS2"/>
    <property type="match status" value="1"/>
</dbReference>
<dbReference type="KEGG" id="hth:HTH_1244"/>
<dbReference type="OrthoDB" id="279819at2"/>
<keyword evidence="3 9" id="KW-0540">Nuclease</keyword>
<evidence type="ECO:0000256" key="7">
    <source>
        <dbReference type="ARBA" id="ARBA00022842"/>
    </source>
</evidence>
<dbReference type="NCBIfam" id="TIGR01573">
    <property type="entry name" value="cas2"/>
    <property type="match status" value="1"/>
</dbReference>
<dbReference type="RefSeq" id="WP_012963878.1">
    <property type="nucleotide sequence ID" value="NC_013799.1"/>
</dbReference>
<dbReference type="SUPFAM" id="SSF143430">
    <property type="entry name" value="TTP0101/SSO1404-like"/>
    <property type="match status" value="1"/>
</dbReference>
<dbReference type="KEGG" id="hte:Hydth_1236"/>
<sequence>MFVILVYDVKEERVAKALKICRKYLTWVQNSVFEGEITEAKLRMLKDELKGIMDETYDSVIIYKFRTKQYYERETLGIEKPSHEDFIV</sequence>
<keyword evidence="6 9" id="KW-0378">Hydrolase</keyword>
<keyword evidence="4 9" id="KW-0479">Metal-binding</keyword>
<dbReference type="eggNOG" id="COG1343">
    <property type="taxonomic scope" value="Bacteria"/>
</dbReference>
<evidence type="ECO:0000256" key="6">
    <source>
        <dbReference type="ARBA" id="ARBA00022801"/>
    </source>
</evidence>
<proteinExistence type="inferred from homology"/>
<dbReference type="GO" id="GO:0043571">
    <property type="term" value="P:maintenance of CRISPR repeat elements"/>
    <property type="evidence" value="ECO:0007669"/>
    <property type="project" value="UniProtKB-UniRule"/>
</dbReference>
<evidence type="ECO:0000256" key="3">
    <source>
        <dbReference type="ARBA" id="ARBA00022722"/>
    </source>
</evidence>
<dbReference type="GO" id="GO:0004521">
    <property type="term" value="F:RNA endonuclease activity"/>
    <property type="evidence" value="ECO:0007669"/>
    <property type="project" value="InterPro"/>
</dbReference>
<keyword evidence="11" id="KW-1185">Reference proteome</keyword>
<dbReference type="GO" id="GO:0051607">
    <property type="term" value="P:defense response to virus"/>
    <property type="evidence" value="ECO:0007669"/>
    <property type="project" value="UniProtKB-UniRule"/>
</dbReference>
<dbReference type="STRING" id="608538.HTH_1244"/>
<accession>D3DIP6</accession>
<comment type="similarity">
    <text evidence="2 9">Belongs to the CRISPR-associated endoribonuclease Cas2 protein family.</text>
</comment>
<dbReference type="Proteomes" id="UP000002574">
    <property type="component" value="Chromosome"/>
</dbReference>
<dbReference type="InterPro" id="IPR021127">
    <property type="entry name" value="CRISPR_associated_Cas2"/>
</dbReference>
<keyword evidence="7 9" id="KW-0460">Magnesium</keyword>
<comment type="subunit">
    <text evidence="9">Homodimer, forms a heterotetramer with a Cas1 homodimer.</text>
</comment>
<dbReference type="EC" id="3.1.-.-" evidence="9"/>
<dbReference type="AlphaFoldDB" id="D3DIP6"/>
<organism evidence="10 11">
    <name type="scientific">Hydrogenobacter thermophilus (strain DSM 6534 / IAM 12695 / TK-6)</name>
    <dbReference type="NCBI Taxonomy" id="608538"/>
    <lineage>
        <taxon>Bacteria</taxon>
        <taxon>Pseudomonadati</taxon>
        <taxon>Aquificota</taxon>
        <taxon>Aquificia</taxon>
        <taxon>Aquificales</taxon>
        <taxon>Aquificaceae</taxon>
        <taxon>Hydrogenobacter</taxon>
    </lineage>
</organism>
<gene>
    <name evidence="9 10" type="primary">cas2</name>
    <name evidence="10" type="ordered locus">HTH_1244</name>
</gene>
<evidence type="ECO:0000256" key="9">
    <source>
        <dbReference type="HAMAP-Rule" id="MF_01471"/>
    </source>
</evidence>
<protein>
    <recommendedName>
        <fullName evidence="9">CRISPR-associated endoribonuclease Cas2</fullName>
        <ecNumber evidence="9">3.1.-.-</ecNumber>
    </recommendedName>
</protein>
<dbReference type="GO" id="GO:0016787">
    <property type="term" value="F:hydrolase activity"/>
    <property type="evidence" value="ECO:0007669"/>
    <property type="project" value="UniProtKB-KW"/>
</dbReference>
<evidence type="ECO:0000256" key="2">
    <source>
        <dbReference type="ARBA" id="ARBA00009959"/>
    </source>
</evidence>
<comment type="cofactor">
    <cofactor evidence="1 9">
        <name>Mg(2+)</name>
        <dbReference type="ChEBI" id="CHEBI:18420"/>
    </cofactor>
</comment>
<evidence type="ECO:0000256" key="4">
    <source>
        <dbReference type="ARBA" id="ARBA00022723"/>
    </source>
</evidence>
<dbReference type="HAMAP" id="MF_01471">
    <property type="entry name" value="Cas2"/>
    <property type="match status" value="1"/>
</dbReference>
<evidence type="ECO:0000313" key="11">
    <source>
        <dbReference type="Proteomes" id="UP000002574"/>
    </source>
</evidence>